<protein>
    <submittedName>
        <fullName evidence="1">Uncharacterized protein</fullName>
    </submittedName>
</protein>
<dbReference type="eggNOG" id="ENOG5032KDV">
    <property type="taxonomic scope" value="Bacteria"/>
</dbReference>
<organism evidence="1 2">
    <name type="scientific">Companilactobacillus nodensis DSM 19682 = JCM 14932 = NBRC 107160</name>
    <dbReference type="NCBI Taxonomy" id="1423775"/>
    <lineage>
        <taxon>Bacteria</taxon>
        <taxon>Bacillati</taxon>
        <taxon>Bacillota</taxon>
        <taxon>Bacilli</taxon>
        <taxon>Lactobacillales</taxon>
        <taxon>Lactobacillaceae</taxon>
        <taxon>Companilactobacillus</taxon>
    </lineage>
</organism>
<proteinExistence type="predicted"/>
<accession>A0A0R1K9G8</accession>
<dbReference type="EMBL" id="AZDZ01000009">
    <property type="protein sequence ID" value="KRK80108.1"/>
    <property type="molecule type" value="Genomic_DNA"/>
</dbReference>
<dbReference type="Proteomes" id="UP000051248">
    <property type="component" value="Unassembled WGS sequence"/>
</dbReference>
<evidence type="ECO:0000313" key="2">
    <source>
        <dbReference type="Proteomes" id="UP000051248"/>
    </source>
</evidence>
<sequence>MFDGSKEMASRYPIRGFDIGKHDERWVLDMSIRGQEFPYPSPLSKGQYIVTAQTGKVINMWPNDFYDLFPEAEK</sequence>
<dbReference type="AlphaFoldDB" id="A0A0R1K9G8"/>
<dbReference type="STRING" id="1423775.FD03_GL000290"/>
<dbReference type="PATRIC" id="fig|1423775.4.peg.297"/>
<name>A0A0R1K9G8_9LACO</name>
<reference evidence="1 2" key="1">
    <citation type="journal article" date="2015" name="Genome Announc.">
        <title>Expanding the biotechnology potential of lactobacilli through comparative genomics of 213 strains and associated genera.</title>
        <authorList>
            <person name="Sun Z."/>
            <person name="Harris H.M."/>
            <person name="McCann A."/>
            <person name="Guo C."/>
            <person name="Argimon S."/>
            <person name="Zhang W."/>
            <person name="Yang X."/>
            <person name="Jeffery I.B."/>
            <person name="Cooney J.C."/>
            <person name="Kagawa T.F."/>
            <person name="Liu W."/>
            <person name="Song Y."/>
            <person name="Salvetti E."/>
            <person name="Wrobel A."/>
            <person name="Rasinkangas P."/>
            <person name="Parkhill J."/>
            <person name="Rea M.C."/>
            <person name="O'Sullivan O."/>
            <person name="Ritari J."/>
            <person name="Douillard F.P."/>
            <person name="Paul Ross R."/>
            <person name="Yang R."/>
            <person name="Briner A.E."/>
            <person name="Felis G.E."/>
            <person name="de Vos W.M."/>
            <person name="Barrangou R."/>
            <person name="Klaenhammer T.R."/>
            <person name="Caufield P.W."/>
            <person name="Cui Y."/>
            <person name="Zhang H."/>
            <person name="O'Toole P.W."/>
        </authorList>
    </citation>
    <scope>NUCLEOTIDE SEQUENCE [LARGE SCALE GENOMIC DNA]</scope>
    <source>
        <strain evidence="1 2">DSM 19682</strain>
    </source>
</reference>
<gene>
    <name evidence="1" type="ORF">FD03_GL000290</name>
</gene>
<comment type="caution">
    <text evidence="1">The sequence shown here is derived from an EMBL/GenBank/DDBJ whole genome shotgun (WGS) entry which is preliminary data.</text>
</comment>
<evidence type="ECO:0000313" key="1">
    <source>
        <dbReference type="EMBL" id="KRK80108.1"/>
    </source>
</evidence>
<keyword evidence="2" id="KW-1185">Reference proteome</keyword>